<keyword evidence="3" id="KW-1185">Reference proteome</keyword>
<keyword evidence="1" id="KW-1133">Transmembrane helix</keyword>
<accession>A0ABU7AZ40</accession>
<keyword evidence="1" id="KW-0472">Membrane</keyword>
<evidence type="ECO:0000256" key="1">
    <source>
        <dbReference type="SAM" id="Phobius"/>
    </source>
</evidence>
<name>A0ABU7AZ40_9TELE</name>
<sequence>MIRKQMHNHLWIMTERKLQKWLQWYFVDKYCHTKIYHCYSVLVRESIVHLNGTCKSMRHFKTNVFYPVGHKISIAVFNTYSLCQSKFFPIITFADKLSFISLSVWINLFFGEICFITFYNSGPIRNICTKKNVDVFNTYFTNCISKLLNVQLSAVGAIISQGDHFTTLYKQLSACRKISDKSEKTQKIAQRIKDNLQIPGNIKNSFPERQIMKVMHSEATMHVHCIRLQRWRKIILKLL</sequence>
<comment type="caution">
    <text evidence="2">The sequence shown here is derived from an EMBL/GenBank/DDBJ whole genome shotgun (WGS) entry which is preliminary data.</text>
</comment>
<proteinExistence type="predicted"/>
<protein>
    <submittedName>
        <fullName evidence="2">Uncharacterized protein</fullName>
    </submittedName>
</protein>
<reference evidence="2 3" key="1">
    <citation type="submission" date="2021-07" db="EMBL/GenBank/DDBJ databases">
        <authorList>
            <person name="Palmer J.M."/>
        </authorList>
    </citation>
    <scope>NUCLEOTIDE SEQUENCE [LARGE SCALE GENOMIC DNA]</scope>
    <source>
        <strain evidence="2 3">AT_MEX2019</strain>
        <tissue evidence="2">Muscle</tissue>
    </source>
</reference>
<dbReference type="EMBL" id="JAHUTI010031484">
    <property type="protein sequence ID" value="MED6242680.1"/>
    <property type="molecule type" value="Genomic_DNA"/>
</dbReference>
<keyword evidence="1" id="KW-0812">Transmembrane</keyword>
<organism evidence="2 3">
    <name type="scientific">Ataeniobius toweri</name>
    <dbReference type="NCBI Taxonomy" id="208326"/>
    <lineage>
        <taxon>Eukaryota</taxon>
        <taxon>Metazoa</taxon>
        <taxon>Chordata</taxon>
        <taxon>Craniata</taxon>
        <taxon>Vertebrata</taxon>
        <taxon>Euteleostomi</taxon>
        <taxon>Actinopterygii</taxon>
        <taxon>Neopterygii</taxon>
        <taxon>Teleostei</taxon>
        <taxon>Neoteleostei</taxon>
        <taxon>Acanthomorphata</taxon>
        <taxon>Ovalentaria</taxon>
        <taxon>Atherinomorphae</taxon>
        <taxon>Cyprinodontiformes</taxon>
        <taxon>Goodeidae</taxon>
        <taxon>Ataeniobius</taxon>
    </lineage>
</organism>
<evidence type="ECO:0000313" key="3">
    <source>
        <dbReference type="Proteomes" id="UP001345963"/>
    </source>
</evidence>
<dbReference type="Proteomes" id="UP001345963">
    <property type="component" value="Unassembled WGS sequence"/>
</dbReference>
<gene>
    <name evidence="2" type="ORF">ATANTOWER_008254</name>
</gene>
<evidence type="ECO:0000313" key="2">
    <source>
        <dbReference type="EMBL" id="MED6242680.1"/>
    </source>
</evidence>
<feature type="transmembrane region" description="Helical" evidence="1">
    <location>
        <begin position="97"/>
        <end position="119"/>
    </location>
</feature>